<evidence type="ECO:0000256" key="3">
    <source>
        <dbReference type="ARBA" id="ARBA00022643"/>
    </source>
</evidence>
<evidence type="ECO:0000256" key="2">
    <source>
        <dbReference type="ARBA" id="ARBA00022630"/>
    </source>
</evidence>
<dbReference type="Proteomes" id="UP001163046">
    <property type="component" value="Unassembled WGS sequence"/>
</dbReference>
<gene>
    <name evidence="5" type="primary">HAO1_4</name>
    <name evidence="5" type="ORF">OS493_024084</name>
</gene>
<protein>
    <submittedName>
        <fullName evidence="5">Hydroxyacid oxidase 1</fullName>
        <ecNumber evidence="5">1.1.3.15</ecNumber>
    </submittedName>
</protein>
<dbReference type="Gene3D" id="3.20.20.70">
    <property type="entry name" value="Aldolase class I"/>
    <property type="match status" value="1"/>
</dbReference>
<dbReference type="OrthoDB" id="25826at2759"/>
<keyword evidence="3" id="KW-0288">FMN</keyword>
<keyword evidence="5" id="KW-0560">Oxidoreductase</keyword>
<evidence type="ECO:0000313" key="6">
    <source>
        <dbReference type="Proteomes" id="UP001163046"/>
    </source>
</evidence>
<dbReference type="AlphaFoldDB" id="A0A9W9ZMK3"/>
<keyword evidence="6" id="KW-1185">Reference proteome</keyword>
<dbReference type="PANTHER" id="PTHR10578:SF107">
    <property type="entry name" value="2-HYDROXYACID OXIDASE 1"/>
    <property type="match status" value="1"/>
</dbReference>
<evidence type="ECO:0000259" key="4">
    <source>
        <dbReference type="Pfam" id="PF01070"/>
    </source>
</evidence>
<evidence type="ECO:0000256" key="1">
    <source>
        <dbReference type="ARBA" id="ARBA00001917"/>
    </source>
</evidence>
<name>A0A9W9ZMK3_9CNID</name>
<dbReference type="PANTHER" id="PTHR10578">
    <property type="entry name" value="S -2-HYDROXY-ACID OXIDASE-RELATED"/>
    <property type="match status" value="1"/>
</dbReference>
<proteinExistence type="predicted"/>
<keyword evidence="2" id="KW-0285">Flavoprotein</keyword>
<dbReference type="EC" id="1.1.3.15" evidence="5"/>
<accession>A0A9W9ZMK3</accession>
<dbReference type="SUPFAM" id="SSF51395">
    <property type="entry name" value="FMN-linked oxidoreductases"/>
    <property type="match status" value="1"/>
</dbReference>
<feature type="domain" description="FMN-dependent dehydrogenase" evidence="4">
    <location>
        <begin position="4"/>
        <end position="58"/>
    </location>
</feature>
<reference evidence="5" key="1">
    <citation type="submission" date="2023-01" db="EMBL/GenBank/DDBJ databases">
        <title>Genome assembly of the deep-sea coral Lophelia pertusa.</title>
        <authorList>
            <person name="Herrera S."/>
            <person name="Cordes E."/>
        </authorList>
    </citation>
    <scope>NUCLEOTIDE SEQUENCE</scope>
    <source>
        <strain evidence="5">USNM1676648</strain>
        <tissue evidence="5">Polyp</tissue>
    </source>
</reference>
<comment type="cofactor">
    <cofactor evidence="1">
        <name>FMN</name>
        <dbReference type="ChEBI" id="CHEBI:58210"/>
    </cofactor>
</comment>
<evidence type="ECO:0000313" key="5">
    <source>
        <dbReference type="EMBL" id="KAJ7384070.1"/>
    </source>
</evidence>
<dbReference type="InterPro" id="IPR000262">
    <property type="entry name" value="FMN-dep_DH"/>
</dbReference>
<comment type="caution">
    <text evidence="5">The sequence shown here is derived from an EMBL/GenBank/DDBJ whole genome shotgun (WGS) entry which is preliminary data.</text>
</comment>
<organism evidence="5 6">
    <name type="scientific">Desmophyllum pertusum</name>
    <dbReference type="NCBI Taxonomy" id="174260"/>
    <lineage>
        <taxon>Eukaryota</taxon>
        <taxon>Metazoa</taxon>
        <taxon>Cnidaria</taxon>
        <taxon>Anthozoa</taxon>
        <taxon>Hexacorallia</taxon>
        <taxon>Scleractinia</taxon>
        <taxon>Caryophylliina</taxon>
        <taxon>Caryophylliidae</taxon>
        <taxon>Desmophyllum</taxon>
    </lineage>
</organism>
<dbReference type="EMBL" id="MU825891">
    <property type="protein sequence ID" value="KAJ7384070.1"/>
    <property type="molecule type" value="Genomic_DNA"/>
</dbReference>
<dbReference type="Pfam" id="PF01070">
    <property type="entry name" value="FMN_dh"/>
    <property type="match status" value="1"/>
</dbReference>
<dbReference type="GO" id="GO:0003973">
    <property type="term" value="F:(S)-2-hydroxy-acid oxidase activity"/>
    <property type="evidence" value="ECO:0007669"/>
    <property type="project" value="UniProtKB-EC"/>
</dbReference>
<dbReference type="InterPro" id="IPR013785">
    <property type="entry name" value="Aldolase_TIM"/>
</dbReference>
<sequence>MSWLDALPEVIKAVEGKVGVFVDGGIRHGTGVLKTLALGVRGAVFIGRPVLWDLAYQVEVLFREATKESNKDRNLLAGFCSSDIKSLLSGEDLNDKSPHWLLGHIKGKRTRSCFT</sequence>